<comment type="similarity">
    <text evidence="1">Belongs to the aldolase class II family.</text>
</comment>
<evidence type="ECO:0000313" key="3">
    <source>
        <dbReference type="EMBL" id="CDN86339.1"/>
    </source>
</evidence>
<dbReference type="SMART" id="SM01007">
    <property type="entry name" value="Aldolase_II"/>
    <property type="match status" value="1"/>
</dbReference>
<keyword evidence="4" id="KW-1185">Reference proteome</keyword>
<sequence>MDMTPPPASQKASEKASVYQPSQQGLYFPKPPVFQSVEEERLHRKQRLAAVCRVFARYRYEYGFAGHVTVRDPEFPDRFWTNPFAMDFGRVRVSDLLLVDHAGTVLEGNWAVNQAGFVLHSAIHQHHPHVLASCHMHTANGMAWAALGRPLDPITQTAAGFYNDHAVITEQAGAVVVDREAGQAVAAAFGDNKAVIHQNHGLFTVGRESVDEAAWWFIALERACEIQLKAEATGHPLKLISPEAAAHSAKHLATPMAAWLHFQPIYDAVARTEPDLFD</sequence>
<dbReference type="EMBL" id="CCAE010000003">
    <property type="protein sequence ID" value="CDN86339.1"/>
    <property type="molecule type" value="Genomic_DNA"/>
</dbReference>
<dbReference type="AlphaFoldDB" id="A0A1L1PEX3"/>
<proteinExistence type="inferred from homology"/>
<dbReference type="PANTHER" id="PTHR10672:SF3">
    <property type="entry name" value="PROTEIN HU-LI TAI SHAO"/>
    <property type="match status" value="1"/>
</dbReference>
<evidence type="ECO:0000259" key="2">
    <source>
        <dbReference type="SMART" id="SM01007"/>
    </source>
</evidence>
<dbReference type="PANTHER" id="PTHR10672">
    <property type="entry name" value="ADDUCIN"/>
    <property type="match status" value="1"/>
</dbReference>
<gene>
    <name evidence="3" type="ORF">BN948_00740</name>
</gene>
<dbReference type="SUPFAM" id="SSF53639">
    <property type="entry name" value="AraD/HMP-PK domain-like"/>
    <property type="match status" value="1"/>
</dbReference>
<dbReference type="GO" id="GO:0051015">
    <property type="term" value="F:actin filament binding"/>
    <property type="evidence" value="ECO:0007669"/>
    <property type="project" value="TreeGrafter"/>
</dbReference>
<dbReference type="FunFam" id="3.40.225.10:FF:000009">
    <property type="entry name" value="Class II aldolase/adducin N-terminal"/>
    <property type="match status" value="1"/>
</dbReference>
<dbReference type="InterPro" id="IPR051017">
    <property type="entry name" value="Aldolase-II_Adducin_sf"/>
</dbReference>
<dbReference type="RefSeq" id="WP_009517310.1">
    <property type="nucleotide sequence ID" value="NZ_CCAE010000003.1"/>
</dbReference>
<dbReference type="InterPro" id="IPR036409">
    <property type="entry name" value="Aldolase_II/adducin_N_sf"/>
</dbReference>
<dbReference type="GO" id="GO:0005856">
    <property type="term" value="C:cytoskeleton"/>
    <property type="evidence" value="ECO:0007669"/>
    <property type="project" value="TreeGrafter"/>
</dbReference>
<dbReference type="Pfam" id="PF00596">
    <property type="entry name" value="Aldolase_II"/>
    <property type="match status" value="1"/>
</dbReference>
<organism evidence="3 4">
    <name type="scientific">Hydrogenophaga intermedia</name>
    <dbReference type="NCBI Taxonomy" id="65786"/>
    <lineage>
        <taxon>Bacteria</taxon>
        <taxon>Pseudomonadati</taxon>
        <taxon>Pseudomonadota</taxon>
        <taxon>Betaproteobacteria</taxon>
        <taxon>Burkholderiales</taxon>
        <taxon>Comamonadaceae</taxon>
        <taxon>Hydrogenophaga</taxon>
    </lineage>
</organism>
<name>A0A1L1PEX3_HYDIT</name>
<evidence type="ECO:0000313" key="4">
    <source>
        <dbReference type="Proteomes" id="UP000028878"/>
    </source>
</evidence>
<feature type="domain" description="Class II aldolase/adducin N-terminal" evidence="2">
    <location>
        <begin position="46"/>
        <end position="228"/>
    </location>
</feature>
<dbReference type="InterPro" id="IPR001303">
    <property type="entry name" value="Aldolase_II/adducin_N"/>
</dbReference>
<protein>
    <submittedName>
        <fullName evidence="3">Class II Aldolase and Adducin domain protein</fullName>
    </submittedName>
</protein>
<accession>A0A1L1PEX3</accession>
<dbReference type="NCBIfam" id="NF004855">
    <property type="entry name" value="PRK06208.1"/>
    <property type="match status" value="1"/>
</dbReference>
<dbReference type="Proteomes" id="UP000028878">
    <property type="component" value="Unassembled WGS sequence"/>
</dbReference>
<reference evidence="4" key="1">
    <citation type="submission" date="2014-11" db="EMBL/GenBank/DDBJ databases">
        <title>Draft genome sequence of Hydrogenophaga intermedia S1.</title>
        <authorList>
            <person name="Gan H.M."/>
            <person name="Chew T.H."/>
            <person name="Stolz A."/>
        </authorList>
    </citation>
    <scope>NUCLEOTIDE SEQUENCE [LARGE SCALE GENOMIC DNA]</scope>
    <source>
        <strain evidence="4">S1</strain>
    </source>
</reference>
<evidence type="ECO:0000256" key="1">
    <source>
        <dbReference type="ARBA" id="ARBA00037961"/>
    </source>
</evidence>
<dbReference type="Gene3D" id="3.40.225.10">
    <property type="entry name" value="Class II aldolase/adducin N-terminal domain"/>
    <property type="match status" value="1"/>
</dbReference>